<dbReference type="Pfam" id="PF05699">
    <property type="entry name" value="Dimer_Tnp_hAT"/>
    <property type="match status" value="1"/>
</dbReference>
<dbReference type="InterPro" id="IPR008906">
    <property type="entry name" value="HATC_C_dom"/>
</dbReference>
<dbReference type="PANTHER" id="PTHR46481:SF10">
    <property type="entry name" value="ZINC FINGER BED DOMAIN-CONTAINING PROTEIN 39"/>
    <property type="match status" value="1"/>
</dbReference>
<dbReference type="Proteomes" id="UP000235371">
    <property type="component" value="Unassembled WGS sequence"/>
</dbReference>
<keyword evidence="2" id="KW-0479">Metal-binding</keyword>
<dbReference type="GO" id="GO:0046983">
    <property type="term" value="F:protein dimerization activity"/>
    <property type="evidence" value="ECO:0007669"/>
    <property type="project" value="InterPro"/>
</dbReference>
<keyword evidence="8" id="KW-1185">Reference proteome</keyword>
<sequence>KSNTARFPVLALIARKYLGIPASSVTSKRFFSQGALIMSKLRNRLNKSTFEIISCLKSW</sequence>
<keyword evidence="5" id="KW-0539">Nucleus</keyword>
<evidence type="ECO:0000313" key="8">
    <source>
        <dbReference type="Proteomes" id="UP000235371"/>
    </source>
</evidence>
<evidence type="ECO:0000256" key="1">
    <source>
        <dbReference type="ARBA" id="ARBA00004123"/>
    </source>
</evidence>
<accession>A0A2J6TCG3</accession>
<gene>
    <name evidence="7" type="ORF">K444DRAFT_493810</name>
</gene>
<name>A0A2J6TCG3_9HELO</name>
<feature type="non-terminal residue" evidence="7">
    <location>
        <position position="59"/>
    </location>
</feature>
<dbReference type="EMBL" id="KZ613788">
    <property type="protein sequence ID" value="PMD60662.1"/>
    <property type="molecule type" value="Genomic_DNA"/>
</dbReference>
<keyword evidence="4" id="KW-0862">Zinc</keyword>
<dbReference type="RefSeq" id="XP_024737566.1">
    <property type="nucleotide sequence ID" value="XM_024873251.1"/>
</dbReference>
<feature type="non-terminal residue" evidence="7">
    <location>
        <position position="1"/>
    </location>
</feature>
<organism evidence="7 8">
    <name type="scientific">Hyaloscypha bicolor E</name>
    <dbReference type="NCBI Taxonomy" id="1095630"/>
    <lineage>
        <taxon>Eukaryota</taxon>
        <taxon>Fungi</taxon>
        <taxon>Dikarya</taxon>
        <taxon>Ascomycota</taxon>
        <taxon>Pezizomycotina</taxon>
        <taxon>Leotiomycetes</taxon>
        <taxon>Helotiales</taxon>
        <taxon>Hyaloscyphaceae</taxon>
        <taxon>Hyaloscypha</taxon>
        <taxon>Hyaloscypha bicolor</taxon>
    </lineage>
</organism>
<dbReference type="PANTHER" id="PTHR46481">
    <property type="entry name" value="ZINC FINGER BED DOMAIN-CONTAINING PROTEIN 4"/>
    <property type="match status" value="1"/>
</dbReference>
<dbReference type="SUPFAM" id="SSF53098">
    <property type="entry name" value="Ribonuclease H-like"/>
    <property type="match status" value="1"/>
</dbReference>
<dbReference type="InParanoid" id="A0A2J6TCG3"/>
<evidence type="ECO:0000256" key="5">
    <source>
        <dbReference type="ARBA" id="ARBA00023242"/>
    </source>
</evidence>
<evidence type="ECO:0000259" key="6">
    <source>
        <dbReference type="Pfam" id="PF05699"/>
    </source>
</evidence>
<evidence type="ECO:0000256" key="4">
    <source>
        <dbReference type="ARBA" id="ARBA00022833"/>
    </source>
</evidence>
<dbReference type="GO" id="GO:0008270">
    <property type="term" value="F:zinc ion binding"/>
    <property type="evidence" value="ECO:0007669"/>
    <property type="project" value="UniProtKB-KW"/>
</dbReference>
<reference evidence="7 8" key="1">
    <citation type="submission" date="2016-04" db="EMBL/GenBank/DDBJ databases">
        <title>A degradative enzymes factory behind the ericoid mycorrhizal symbiosis.</title>
        <authorList>
            <consortium name="DOE Joint Genome Institute"/>
            <person name="Martino E."/>
            <person name="Morin E."/>
            <person name="Grelet G."/>
            <person name="Kuo A."/>
            <person name="Kohler A."/>
            <person name="Daghino S."/>
            <person name="Barry K."/>
            <person name="Choi C."/>
            <person name="Cichocki N."/>
            <person name="Clum A."/>
            <person name="Copeland A."/>
            <person name="Hainaut M."/>
            <person name="Haridas S."/>
            <person name="Labutti K."/>
            <person name="Lindquist E."/>
            <person name="Lipzen A."/>
            <person name="Khouja H.-R."/>
            <person name="Murat C."/>
            <person name="Ohm R."/>
            <person name="Olson A."/>
            <person name="Spatafora J."/>
            <person name="Veneault-Fourrey C."/>
            <person name="Henrissat B."/>
            <person name="Grigoriev I."/>
            <person name="Martin F."/>
            <person name="Perotto S."/>
        </authorList>
    </citation>
    <scope>NUCLEOTIDE SEQUENCE [LARGE SCALE GENOMIC DNA]</scope>
    <source>
        <strain evidence="7 8">E</strain>
    </source>
</reference>
<evidence type="ECO:0000256" key="2">
    <source>
        <dbReference type="ARBA" id="ARBA00022723"/>
    </source>
</evidence>
<dbReference type="OrthoDB" id="3560146at2759"/>
<comment type="subcellular location">
    <subcellularLocation>
        <location evidence="1">Nucleus</location>
    </subcellularLocation>
</comment>
<proteinExistence type="predicted"/>
<dbReference type="InterPro" id="IPR052035">
    <property type="entry name" value="ZnF_BED_domain_contain"/>
</dbReference>
<protein>
    <recommendedName>
        <fullName evidence="6">HAT C-terminal dimerisation domain-containing protein</fullName>
    </recommendedName>
</protein>
<dbReference type="GeneID" id="36581331"/>
<dbReference type="AlphaFoldDB" id="A0A2J6TCG3"/>
<feature type="domain" description="HAT C-terminal dimerisation" evidence="6">
    <location>
        <begin position="1"/>
        <end position="59"/>
    </location>
</feature>
<dbReference type="GO" id="GO:0005634">
    <property type="term" value="C:nucleus"/>
    <property type="evidence" value="ECO:0007669"/>
    <property type="project" value="UniProtKB-SubCell"/>
</dbReference>
<evidence type="ECO:0000256" key="3">
    <source>
        <dbReference type="ARBA" id="ARBA00022771"/>
    </source>
</evidence>
<evidence type="ECO:0000313" key="7">
    <source>
        <dbReference type="EMBL" id="PMD60662.1"/>
    </source>
</evidence>
<keyword evidence="3" id="KW-0863">Zinc-finger</keyword>
<dbReference type="InterPro" id="IPR012337">
    <property type="entry name" value="RNaseH-like_sf"/>
</dbReference>